<dbReference type="KEGG" id="scd:Spica_2024"/>
<keyword evidence="2" id="KW-0472">Membrane</keyword>
<dbReference type="GO" id="GO:0015562">
    <property type="term" value="F:efflux transmembrane transporter activity"/>
    <property type="evidence" value="ECO:0007669"/>
    <property type="project" value="TreeGrafter"/>
</dbReference>
<proteinExistence type="inferred from homology"/>
<comment type="similarity">
    <text evidence="1">Belongs to the membrane fusion protein (MFP) (TC 8.A.1) family.</text>
</comment>
<dbReference type="Gene3D" id="1.10.287.470">
    <property type="entry name" value="Helix hairpin bin"/>
    <property type="match status" value="1"/>
</dbReference>
<dbReference type="RefSeq" id="WP_013969440.1">
    <property type="nucleotide sequence ID" value="NC_015732.1"/>
</dbReference>
<reference evidence="5" key="1">
    <citation type="journal article" date="2013" name="Stand. Genomic Sci.">
        <title>Genome sequence of the thermophilic fresh-water bacterium Spirochaeta caldaria type strain (H1(T)), reclassification of Spirochaeta caldaria, Spirochaeta stenostrepta, and Spirochaeta zuelzerae in the genus Treponema as Treponema caldaria comb. nov., Treponema stenostrepta comb. nov., and Treponema zuelzerae comb. nov., and emendation of the genus Treponema.</title>
        <authorList>
            <person name="Abt B."/>
            <person name="Goker M."/>
            <person name="Scheuner C."/>
            <person name="Han C."/>
            <person name="Lu M."/>
            <person name="Misra M."/>
            <person name="Lapidus A."/>
            <person name="Nolan M."/>
            <person name="Lucas S."/>
            <person name="Hammon N."/>
            <person name="Deshpande S."/>
            <person name="Cheng J.F."/>
            <person name="Tapia R."/>
            <person name="Goodwin L.A."/>
            <person name="Pitluck S."/>
            <person name="Liolios K."/>
            <person name="Pagani I."/>
            <person name="Ivanova N."/>
            <person name="Mavromatis K."/>
            <person name="Mikhailova N."/>
            <person name="Huntemann M."/>
            <person name="Pati A."/>
            <person name="Chen A."/>
            <person name="Palaniappan K."/>
            <person name="Land M."/>
            <person name="Hauser L."/>
            <person name="Jeffries C.D."/>
            <person name="Rohde M."/>
            <person name="Spring S."/>
            <person name="Gronow S."/>
            <person name="Detter J.C."/>
            <person name="Bristow J."/>
            <person name="Eisen J.A."/>
            <person name="Markowitz V."/>
            <person name="Hugenholtz P."/>
            <person name="Kyrpides N.C."/>
            <person name="Woyke T."/>
            <person name="Klenk H.P."/>
        </authorList>
    </citation>
    <scope>NUCLEOTIDE SEQUENCE</scope>
    <source>
        <strain evidence="5">ATCC 51460 / DSM 7334 / H1</strain>
    </source>
</reference>
<dbReference type="Proteomes" id="UP000000503">
    <property type="component" value="Chromosome"/>
</dbReference>
<keyword evidence="2" id="KW-0812">Transmembrane</keyword>
<dbReference type="Pfam" id="PF25973">
    <property type="entry name" value="BSH_CzcB"/>
    <property type="match status" value="1"/>
</dbReference>
<dbReference type="Gene3D" id="2.40.30.170">
    <property type="match status" value="1"/>
</dbReference>
<dbReference type="AlphaFoldDB" id="F8EZC8"/>
<accession>F8EZC8</accession>
<dbReference type="HOGENOM" id="CLU_758493_0_0_12"/>
<dbReference type="Gene3D" id="2.40.50.100">
    <property type="match status" value="1"/>
</dbReference>
<dbReference type="NCBIfam" id="TIGR01730">
    <property type="entry name" value="RND_mfp"/>
    <property type="match status" value="1"/>
</dbReference>
<gene>
    <name evidence="4" type="ordered locus">Spica_2024</name>
</gene>
<dbReference type="Gene3D" id="2.40.420.20">
    <property type="match status" value="1"/>
</dbReference>
<dbReference type="GO" id="GO:1990281">
    <property type="term" value="C:efflux pump complex"/>
    <property type="evidence" value="ECO:0007669"/>
    <property type="project" value="TreeGrafter"/>
</dbReference>
<dbReference type="EMBL" id="CP002868">
    <property type="protein sequence ID" value="AEJ20151.1"/>
    <property type="molecule type" value="Genomic_DNA"/>
</dbReference>
<evidence type="ECO:0000313" key="4">
    <source>
        <dbReference type="EMBL" id="AEJ20151.1"/>
    </source>
</evidence>
<sequence length="357" mass="40640">MTTINHYKAIVFIILRWAVPFLILIGAFVVSQQLGKMSRIAQHQNPIPVRVMQPEFGDLVRTLTINGYVESETIVTVLPLVSGVLQELTVDVGDRVKRDQIIARIDPERFLLQLKQAETAYLSTKSTYERISQLYKADATSTLNFEQAKAQYETYQSQYELAKLQLEYTRIKSPMDGVVLQRHLSVGSLAVPERPLLTIADLNNLLIRCQIPEHYYTLFLESWQDGSSKLRISIRRSDGLILSGKLRSVSPYIKIETKNFEAVISVASGVEDLRPGMFVTNTFELSRIRDVYTLPFSALAGGNRLWYVEDGRAKRSEITITESNDAFFVVTPEWKERDVIVEGWYFLREGSPVVVNP</sequence>
<evidence type="ECO:0000256" key="1">
    <source>
        <dbReference type="ARBA" id="ARBA00009477"/>
    </source>
</evidence>
<name>F8EZC8_GRAC1</name>
<organism evidence="4 5">
    <name type="scientific">Gracilinema caldarium (strain ATCC 51460 / DSM 7334 / H1)</name>
    <name type="common">Treponema caldarium</name>
    <dbReference type="NCBI Taxonomy" id="744872"/>
    <lineage>
        <taxon>Bacteria</taxon>
        <taxon>Pseudomonadati</taxon>
        <taxon>Spirochaetota</taxon>
        <taxon>Spirochaetia</taxon>
        <taxon>Spirochaetales</taxon>
        <taxon>Breznakiellaceae</taxon>
        <taxon>Gracilinema</taxon>
    </lineage>
</organism>
<protein>
    <submittedName>
        <fullName evidence="4">Efflux transporter, RND family, MFP subunit</fullName>
    </submittedName>
</protein>
<evidence type="ECO:0000259" key="3">
    <source>
        <dbReference type="Pfam" id="PF25973"/>
    </source>
</evidence>
<dbReference type="InterPro" id="IPR058647">
    <property type="entry name" value="BSH_CzcB-like"/>
</dbReference>
<dbReference type="InterPro" id="IPR006143">
    <property type="entry name" value="RND_pump_MFP"/>
</dbReference>
<feature type="transmembrane region" description="Helical" evidence="2">
    <location>
        <begin position="6"/>
        <end position="30"/>
    </location>
</feature>
<keyword evidence="5" id="KW-1185">Reference proteome</keyword>
<keyword evidence="2" id="KW-1133">Transmembrane helix</keyword>
<dbReference type="PANTHER" id="PTHR30469">
    <property type="entry name" value="MULTIDRUG RESISTANCE PROTEIN MDTA"/>
    <property type="match status" value="1"/>
</dbReference>
<evidence type="ECO:0000313" key="5">
    <source>
        <dbReference type="Proteomes" id="UP000000503"/>
    </source>
</evidence>
<dbReference type="SUPFAM" id="SSF111369">
    <property type="entry name" value="HlyD-like secretion proteins"/>
    <property type="match status" value="1"/>
</dbReference>
<dbReference type="eggNOG" id="COG0845">
    <property type="taxonomic scope" value="Bacteria"/>
</dbReference>
<evidence type="ECO:0000256" key="2">
    <source>
        <dbReference type="SAM" id="Phobius"/>
    </source>
</evidence>
<dbReference type="OrthoDB" id="356806at2"/>
<feature type="domain" description="CzcB-like barrel-sandwich hybrid" evidence="3">
    <location>
        <begin position="74"/>
        <end position="201"/>
    </location>
</feature>
<dbReference type="STRING" id="744872.Spica_2024"/>